<keyword evidence="3" id="KW-1185">Reference proteome</keyword>
<reference evidence="2" key="1">
    <citation type="submission" date="2022-03" db="EMBL/GenBank/DDBJ databases">
        <authorList>
            <person name="Lindestad O."/>
        </authorList>
    </citation>
    <scope>NUCLEOTIDE SEQUENCE</scope>
</reference>
<protein>
    <submittedName>
        <fullName evidence="2">Jg5236 protein</fullName>
    </submittedName>
</protein>
<feature type="region of interest" description="Disordered" evidence="1">
    <location>
        <begin position="49"/>
        <end position="102"/>
    </location>
</feature>
<dbReference type="AlphaFoldDB" id="A0A8S4RE47"/>
<dbReference type="EMBL" id="CAKXAJ010025055">
    <property type="protein sequence ID" value="CAH2234358.1"/>
    <property type="molecule type" value="Genomic_DNA"/>
</dbReference>
<comment type="caution">
    <text evidence="2">The sequence shown here is derived from an EMBL/GenBank/DDBJ whole genome shotgun (WGS) entry which is preliminary data.</text>
</comment>
<proteinExistence type="predicted"/>
<dbReference type="Proteomes" id="UP000838756">
    <property type="component" value="Unassembled WGS sequence"/>
</dbReference>
<accession>A0A8S4RE47</accession>
<evidence type="ECO:0000313" key="3">
    <source>
        <dbReference type="Proteomes" id="UP000838756"/>
    </source>
</evidence>
<evidence type="ECO:0000313" key="2">
    <source>
        <dbReference type="EMBL" id="CAH2234358.1"/>
    </source>
</evidence>
<organism evidence="2 3">
    <name type="scientific">Pararge aegeria aegeria</name>
    <dbReference type="NCBI Taxonomy" id="348720"/>
    <lineage>
        <taxon>Eukaryota</taxon>
        <taxon>Metazoa</taxon>
        <taxon>Ecdysozoa</taxon>
        <taxon>Arthropoda</taxon>
        <taxon>Hexapoda</taxon>
        <taxon>Insecta</taxon>
        <taxon>Pterygota</taxon>
        <taxon>Neoptera</taxon>
        <taxon>Endopterygota</taxon>
        <taxon>Lepidoptera</taxon>
        <taxon>Glossata</taxon>
        <taxon>Ditrysia</taxon>
        <taxon>Papilionoidea</taxon>
        <taxon>Nymphalidae</taxon>
        <taxon>Satyrinae</taxon>
        <taxon>Satyrini</taxon>
        <taxon>Parargina</taxon>
        <taxon>Pararge</taxon>
    </lineage>
</organism>
<sequence>MNTQTLKNIHVHIHFGIVEIDPQPWAHKAVSLPTAPISRLNFQRSHTYSYSSATARRQQEKVSHPPPDLTTIPSARYPANQDGLVAAGSSTSPDGPKHKGRP</sequence>
<gene>
    <name evidence="2" type="primary">jg5236</name>
    <name evidence="2" type="ORF">PAEG_LOCUS12198</name>
</gene>
<name>A0A8S4RE47_9NEOP</name>
<evidence type="ECO:0000256" key="1">
    <source>
        <dbReference type="SAM" id="MobiDB-lite"/>
    </source>
</evidence>